<accession>A0A6J6I4N0</accession>
<dbReference type="Pfam" id="PF12705">
    <property type="entry name" value="PDDEXK_1"/>
    <property type="match status" value="1"/>
</dbReference>
<evidence type="ECO:0000313" key="3">
    <source>
        <dbReference type="EMBL" id="CAB4620316.1"/>
    </source>
</evidence>
<dbReference type="InterPro" id="IPR011604">
    <property type="entry name" value="PDDEXK-like_dom_sf"/>
</dbReference>
<evidence type="ECO:0000256" key="1">
    <source>
        <dbReference type="SAM" id="MobiDB-lite"/>
    </source>
</evidence>
<name>A0A6J6I4N0_9ZZZZ</name>
<gene>
    <name evidence="3" type="ORF">UFOPK1939_00515</name>
</gene>
<feature type="compositionally biased region" description="Polar residues" evidence="1">
    <location>
        <begin position="1"/>
        <end position="25"/>
    </location>
</feature>
<dbReference type="Gene3D" id="3.90.320.10">
    <property type="match status" value="1"/>
</dbReference>
<organism evidence="3">
    <name type="scientific">freshwater metagenome</name>
    <dbReference type="NCBI Taxonomy" id="449393"/>
    <lineage>
        <taxon>unclassified sequences</taxon>
        <taxon>metagenomes</taxon>
        <taxon>ecological metagenomes</taxon>
    </lineage>
</organism>
<proteinExistence type="predicted"/>
<sequence length="295" mass="32555">MFAGHNSQTRRFSTTVNQMSPSTPEVVTVPRALSPSRASDFQQCPLLFRFRSIDKLPTAPSSAATRGTVVHAALEGLYDLPAPERTLEAATALIEPSWQAVIAKDPEVAVVADDEGLGVWLEKARDLVGTYFAMEDPQRLEPTGRELFVQTTLDSGLILRGFIDRLDVSPAGDVRIVDYKTGKSPNPRFQDKALFQMRFYGLVLWRNDGVLPRQLKLMFLGDGRPVIDEPSADVLTATENKIVAIWNDIEDRLNTGVFEPKTSKLCDWCDFQSLCPAFGGEPPLFPTITVGSPES</sequence>
<feature type="region of interest" description="Disordered" evidence="1">
    <location>
        <begin position="1"/>
        <end position="27"/>
    </location>
</feature>
<dbReference type="AlphaFoldDB" id="A0A6J6I4N0"/>
<evidence type="ECO:0000259" key="2">
    <source>
        <dbReference type="Pfam" id="PF12705"/>
    </source>
</evidence>
<dbReference type="SUPFAM" id="SSF52980">
    <property type="entry name" value="Restriction endonuclease-like"/>
    <property type="match status" value="1"/>
</dbReference>
<reference evidence="3" key="1">
    <citation type="submission" date="2020-05" db="EMBL/GenBank/DDBJ databases">
        <authorList>
            <person name="Chiriac C."/>
            <person name="Salcher M."/>
            <person name="Ghai R."/>
            <person name="Kavagutti S V."/>
        </authorList>
    </citation>
    <scope>NUCLEOTIDE SEQUENCE</scope>
</reference>
<feature type="domain" description="PD-(D/E)XK endonuclease-like" evidence="2">
    <location>
        <begin position="33"/>
        <end position="276"/>
    </location>
</feature>
<protein>
    <submittedName>
        <fullName evidence="3">Unannotated protein</fullName>
    </submittedName>
</protein>
<dbReference type="InterPro" id="IPR011335">
    <property type="entry name" value="Restrct_endonuc-II-like"/>
</dbReference>
<dbReference type="InterPro" id="IPR038726">
    <property type="entry name" value="PDDEXK_AddAB-type"/>
</dbReference>
<dbReference type="EMBL" id="CAEZVF010000059">
    <property type="protein sequence ID" value="CAB4620316.1"/>
    <property type="molecule type" value="Genomic_DNA"/>
</dbReference>